<organism evidence="2">
    <name type="scientific">freshwater metagenome</name>
    <dbReference type="NCBI Taxonomy" id="449393"/>
    <lineage>
        <taxon>unclassified sequences</taxon>
        <taxon>metagenomes</taxon>
        <taxon>ecological metagenomes</taxon>
    </lineage>
</organism>
<gene>
    <name evidence="2" type="ORF">UFOPK2810_01473</name>
</gene>
<reference evidence="2" key="1">
    <citation type="submission" date="2020-05" db="EMBL/GenBank/DDBJ databases">
        <authorList>
            <person name="Chiriac C."/>
            <person name="Salcher M."/>
            <person name="Ghai R."/>
            <person name="Kavagutti S V."/>
        </authorList>
    </citation>
    <scope>NUCLEOTIDE SEQUENCE</scope>
</reference>
<evidence type="ECO:0000313" key="2">
    <source>
        <dbReference type="EMBL" id="CAB4762976.1"/>
    </source>
</evidence>
<accession>A0A6J6UU16</accession>
<proteinExistence type="predicted"/>
<dbReference type="AlphaFoldDB" id="A0A6J6UU16"/>
<name>A0A6J6UU16_9ZZZZ</name>
<feature type="compositionally biased region" description="Basic and acidic residues" evidence="1">
    <location>
        <begin position="20"/>
        <end position="33"/>
    </location>
</feature>
<protein>
    <submittedName>
        <fullName evidence="2">Unannotated protein</fullName>
    </submittedName>
</protein>
<dbReference type="EMBL" id="CAEZYZ010000285">
    <property type="protein sequence ID" value="CAB4762976.1"/>
    <property type="molecule type" value="Genomic_DNA"/>
</dbReference>
<evidence type="ECO:0000256" key="1">
    <source>
        <dbReference type="SAM" id="MobiDB-lite"/>
    </source>
</evidence>
<sequence>MNLRVASGIFDDPFSQQTQVRDRRRADRNRGDSKECLPETWAVDVIYREN</sequence>
<feature type="region of interest" description="Disordered" evidence="1">
    <location>
        <begin position="14"/>
        <end position="33"/>
    </location>
</feature>